<organism evidence="1 2">
    <name type="scientific">Kaistia nematophila</name>
    <dbReference type="NCBI Taxonomy" id="2994654"/>
    <lineage>
        <taxon>Bacteria</taxon>
        <taxon>Pseudomonadati</taxon>
        <taxon>Pseudomonadota</taxon>
        <taxon>Alphaproteobacteria</taxon>
        <taxon>Hyphomicrobiales</taxon>
        <taxon>Kaistiaceae</taxon>
        <taxon>Kaistia</taxon>
    </lineage>
</organism>
<proteinExistence type="predicted"/>
<comment type="caution">
    <text evidence="1">The sequence shown here is derived from an EMBL/GenBank/DDBJ whole genome shotgun (WGS) entry which is preliminary data.</text>
</comment>
<evidence type="ECO:0000313" key="1">
    <source>
        <dbReference type="EMBL" id="MCX5568339.1"/>
    </source>
</evidence>
<sequence>MSELMICEVLTALEQHEPVDLRASACRCMARLPAHDETEEQICDHLRRLAMEYGAAIVIATG</sequence>
<keyword evidence="2" id="KW-1185">Reference proteome</keyword>
<dbReference type="Proteomes" id="UP001144805">
    <property type="component" value="Unassembled WGS sequence"/>
</dbReference>
<dbReference type="AlphaFoldDB" id="A0A9X3IJA3"/>
<name>A0A9X3IJA3_9HYPH</name>
<protein>
    <submittedName>
        <fullName evidence="1">Uncharacterized protein</fullName>
    </submittedName>
</protein>
<evidence type="ECO:0000313" key="2">
    <source>
        <dbReference type="Proteomes" id="UP001144805"/>
    </source>
</evidence>
<accession>A0A9X3IJA3</accession>
<reference evidence="1" key="1">
    <citation type="submission" date="2022-11" db="EMBL/GenBank/DDBJ databases">
        <title>Biodiversity and phylogenetic relationships of bacteria.</title>
        <authorList>
            <person name="Machado R.A.R."/>
            <person name="Bhat A."/>
            <person name="Loulou A."/>
            <person name="Kallel S."/>
        </authorList>
    </citation>
    <scope>NUCLEOTIDE SEQUENCE</scope>
    <source>
        <strain evidence="1">K-TC2</strain>
    </source>
</reference>
<dbReference type="EMBL" id="JAPKNK010000001">
    <property type="protein sequence ID" value="MCX5568339.1"/>
    <property type="molecule type" value="Genomic_DNA"/>
</dbReference>
<gene>
    <name evidence="1" type="ORF">OSH07_03945</name>
</gene>